<organism evidence="1 2">
    <name type="scientific">Oikopleura dioica</name>
    <name type="common">Tunicate</name>
    <dbReference type="NCBI Taxonomy" id="34765"/>
    <lineage>
        <taxon>Eukaryota</taxon>
        <taxon>Metazoa</taxon>
        <taxon>Chordata</taxon>
        <taxon>Tunicata</taxon>
        <taxon>Appendicularia</taxon>
        <taxon>Copelata</taxon>
        <taxon>Oikopleuridae</taxon>
        <taxon>Oikopleura</taxon>
    </lineage>
</organism>
<proteinExistence type="predicted"/>
<evidence type="ECO:0000313" key="2">
    <source>
        <dbReference type="Proteomes" id="UP001158576"/>
    </source>
</evidence>
<dbReference type="EMBL" id="OU015568">
    <property type="protein sequence ID" value="CAG5077552.1"/>
    <property type="molecule type" value="Genomic_DNA"/>
</dbReference>
<accession>A0ABN7RHE6</accession>
<sequence length="78" mass="9039">MLEMDTIASNKPHSLISNIRLILIVEKFLKKPFLSSRARKEMQFFTKNLMVRIIQTKNGNSKSIAMKVIEMSVLHGEY</sequence>
<reference evidence="1 2" key="1">
    <citation type="submission" date="2021-04" db="EMBL/GenBank/DDBJ databases">
        <authorList>
            <person name="Bliznina A."/>
        </authorList>
    </citation>
    <scope>NUCLEOTIDE SEQUENCE [LARGE SCALE GENOMIC DNA]</scope>
</reference>
<name>A0ABN7RHE6_OIKDI</name>
<evidence type="ECO:0000313" key="1">
    <source>
        <dbReference type="EMBL" id="CAG5077552.1"/>
    </source>
</evidence>
<gene>
    <name evidence="1" type="ORF">OKIOD_LOCUS310</name>
</gene>
<keyword evidence="2" id="KW-1185">Reference proteome</keyword>
<protein>
    <submittedName>
        <fullName evidence="1">Oidioi.mRNA.OKI2018_I69.PAR.g8752.t1.cds</fullName>
    </submittedName>
</protein>
<dbReference type="Proteomes" id="UP001158576">
    <property type="component" value="Chromosome PAR"/>
</dbReference>